<keyword evidence="3" id="KW-1185">Reference proteome</keyword>
<accession>A0A8J5K7B0</accession>
<evidence type="ECO:0000313" key="3">
    <source>
        <dbReference type="Proteomes" id="UP000747542"/>
    </source>
</evidence>
<protein>
    <submittedName>
        <fullName evidence="2">Uncharacterized protein</fullName>
    </submittedName>
</protein>
<dbReference type="EMBL" id="JAHLQT010019050">
    <property type="protein sequence ID" value="KAG7168764.1"/>
    <property type="molecule type" value="Genomic_DNA"/>
</dbReference>
<evidence type="ECO:0000313" key="2">
    <source>
        <dbReference type="EMBL" id="KAG7168764.1"/>
    </source>
</evidence>
<organism evidence="2 3">
    <name type="scientific">Homarus americanus</name>
    <name type="common">American lobster</name>
    <dbReference type="NCBI Taxonomy" id="6706"/>
    <lineage>
        <taxon>Eukaryota</taxon>
        <taxon>Metazoa</taxon>
        <taxon>Ecdysozoa</taxon>
        <taxon>Arthropoda</taxon>
        <taxon>Crustacea</taxon>
        <taxon>Multicrustacea</taxon>
        <taxon>Malacostraca</taxon>
        <taxon>Eumalacostraca</taxon>
        <taxon>Eucarida</taxon>
        <taxon>Decapoda</taxon>
        <taxon>Pleocyemata</taxon>
        <taxon>Astacidea</taxon>
        <taxon>Nephropoidea</taxon>
        <taxon>Nephropidae</taxon>
        <taxon>Homarus</taxon>
    </lineage>
</organism>
<dbReference type="AlphaFoldDB" id="A0A8J5K7B0"/>
<name>A0A8J5K7B0_HOMAM</name>
<evidence type="ECO:0000256" key="1">
    <source>
        <dbReference type="SAM" id="MobiDB-lite"/>
    </source>
</evidence>
<proteinExistence type="predicted"/>
<comment type="caution">
    <text evidence="2">The sequence shown here is derived from an EMBL/GenBank/DDBJ whole genome shotgun (WGS) entry which is preliminary data.</text>
</comment>
<feature type="compositionally biased region" description="Polar residues" evidence="1">
    <location>
        <begin position="44"/>
        <end position="53"/>
    </location>
</feature>
<feature type="region of interest" description="Disordered" evidence="1">
    <location>
        <begin position="1"/>
        <end position="53"/>
    </location>
</feature>
<gene>
    <name evidence="2" type="ORF">Hamer_G021778</name>
</gene>
<reference evidence="2" key="1">
    <citation type="journal article" date="2021" name="Sci. Adv.">
        <title>The American lobster genome reveals insights on longevity, neural, and immune adaptations.</title>
        <authorList>
            <person name="Polinski J.M."/>
            <person name="Zimin A.V."/>
            <person name="Clark K.F."/>
            <person name="Kohn A.B."/>
            <person name="Sadowski N."/>
            <person name="Timp W."/>
            <person name="Ptitsyn A."/>
            <person name="Khanna P."/>
            <person name="Romanova D.Y."/>
            <person name="Williams P."/>
            <person name="Greenwood S.J."/>
            <person name="Moroz L.L."/>
            <person name="Walt D.R."/>
            <person name="Bodnar A.G."/>
        </authorList>
    </citation>
    <scope>NUCLEOTIDE SEQUENCE</scope>
    <source>
        <strain evidence="2">GMGI-L3</strain>
    </source>
</reference>
<sequence>MVKMVPMERPSVPLINGGSGKVHSRVKMQLQTPQAQARKDHRAQTSASPLKSP</sequence>
<dbReference type="Proteomes" id="UP000747542">
    <property type="component" value="Unassembled WGS sequence"/>
</dbReference>